<evidence type="ECO:0000256" key="2">
    <source>
        <dbReference type="SAM" id="MobiDB-lite"/>
    </source>
</evidence>
<keyword evidence="1" id="KW-0175">Coiled coil</keyword>
<accession>A0AAV5HUF8</accession>
<organism evidence="3 4">
    <name type="scientific">Rubroshorea leprosula</name>
    <dbReference type="NCBI Taxonomy" id="152421"/>
    <lineage>
        <taxon>Eukaryota</taxon>
        <taxon>Viridiplantae</taxon>
        <taxon>Streptophyta</taxon>
        <taxon>Embryophyta</taxon>
        <taxon>Tracheophyta</taxon>
        <taxon>Spermatophyta</taxon>
        <taxon>Magnoliopsida</taxon>
        <taxon>eudicotyledons</taxon>
        <taxon>Gunneridae</taxon>
        <taxon>Pentapetalae</taxon>
        <taxon>rosids</taxon>
        <taxon>malvids</taxon>
        <taxon>Malvales</taxon>
        <taxon>Dipterocarpaceae</taxon>
        <taxon>Rubroshorea</taxon>
    </lineage>
</organism>
<name>A0AAV5HUF8_9ROSI</name>
<reference evidence="3 4" key="1">
    <citation type="journal article" date="2021" name="Commun. Biol.">
        <title>The genome of Shorea leprosula (Dipterocarpaceae) highlights the ecological relevance of drought in aseasonal tropical rainforests.</title>
        <authorList>
            <person name="Ng K.K.S."/>
            <person name="Kobayashi M.J."/>
            <person name="Fawcett J.A."/>
            <person name="Hatakeyama M."/>
            <person name="Paape T."/>
            <person name="Ng C.H."/>
            <person name="Ang C.C."/>
            <person name="Tnah L.H."/>
            <person name="Lee C.T."/>
            <person name="Nishiyama T."/>
            <person name="Sese J."/>
            <person name="O'Brien M.J."/>
            <person name="Copetti D."/>
            <person name="Mohd Noor M.I."/>
            <person name="Ong R.C."/>
            <person name="Putra M."/>
            <person name="Sireger I.Z."/>
            <person name="Indrioko S."/>
            <person name="Kosugi Y."/>
            <person name="Izuno A."/>
            <person name="Isagi Y."/>
            <person name="Lee S.L."/>
            <person name="Shimizu K.K."/>
        </authorList>
    </citation>
    <scope>NUCLEOTIDE SEQUENCE [LARGE SCALE GENOMIC DNA]</scope>
    <source>
        <strain evidence="3">214</strain>
    </source>
</reference>
<keyword evidence="4" id="KW-1185">Reference proteome</keyword>
<protein>
    <submittedName>
        <fullName evidence="3">Uncharacterized protein</fullName>
    </submittedName>
</protein>
<evidence type="ECO:0000313" key="3">
    <source>
        <dbReference type="EMBL" id="GKU89569.1"/>
    </source>
</evidence>
<sequence>MNFCDSSSSGEFYSPLTLSDLGLSPLKEVRVRSESDIEHELEFFEDPDYIPHLTPCSESYETDEMSSRETLSNGGSEEVKMLEYNDKLMRFLLGFWLGLLKWRKGHTLHPRITRCQSKMDKFLGAATGVAIPKKPRKKSKTSENAVSEKGDGNKEKGQMSSIEVRAAKAKELRGDKVVEFVPQPAPVELDSDLREIEVPTHGKGKVDHRQAKDEVLVHGGTSVVRHAFETATWVNVLAQEFMDLVKECNSLQKERDELQKKNGEMKRELDVVVPVVTSLQDEKDLLKTILSFEERKRKMCEEENEAQKEEIKRMRESEAELKKNVQLLVHNEMEEHITNFINSSSFDNIVYLYRLPTAILAFTDCRKKVKAEYPEVDITKITFNKQEEGVEENGETMEKEEVKVEGAEVEESQPPLQVKVHPVPSDEEQPPLLAGQKPPQPPPPTE</sequence>
<dbReference type="AlphaFoldDB" id="A0AAV5HUF8"/>
<dbReference type="EMBL" id="BPVZ01000003">
    <property type="protein sequence ID" value="GKU89569.1"/>
    <property type="molecule type" value="Genomic_DNA"/>
</dbReference>
<feature type="region of interest" description="Disordered" evidence="2">
    <location>
        <begin position="387"/>
        <end position="446"/>
    </location>
</feature>
<evidence type="ECO:0000313" key="4">
    <source>
        <dbReference type="Proteomes" id="UP001054252"/>
    </source>
</evidence>
<comment type="caution">
    <text evidence="3">The sequence shown here is derived from an EMBL/GenBank/DDBJ whole genome shotgun (WGS) entry which is preliminary data.</text>
</comment>
<evidence type="ECO:0000256" key="1">
    <source>
        <dbReference type="SAM" id="Coils"/>
    </source>
</evidence>
<feature type="compositionally biased region" description="Basic and acidic residues" evidence="2">
    <location>
        <begin position="396"/>
        <end position="406"/>
    </location>
</feature>
<gene>
    <name evidence="3" type="ORF">SLEP1_g3693</name>
</gene>
<proteinExistence type="predicted"/>
<feature type="coiled-coil region" evidence="1">
    <location>
        <begin position="234"/>
        <end position="324"/>
    </location>
</feature>
<dbReference type="Proteomes" id="UP001054252">
    <property type="component" value="Unassembled WGS sequence"/>
</dbReference>
<feature type="region of interest" description="Disordered" evidence="2">
    <location>
        <begin position="131"/>
        <end position="159"/>
    </location>
</feature>
<feature type="compositionally biased region" description="Basic and acidic residues" evidence="2">
    <location>
        <begin position="146"/>
        <end position="157"/>
    </location>
</feature>